<dbReference type="GeneID" id="105224122"/>
<dbReference type="PANTHER" id="PTHR12243">
    <property type="entry name" value="MADF DOMAIN TRANSCRIPTION FACTOR"/>
    <property type="match status" value="1"/>
</dbReference>
<protein>
    <submittedName>
        <fullName evidence="3">Transcription factor Adf-1</fullName>
    </submittedName>
</protein>
<dbReference type="PANTHER" id="PTHR12243:SF67">
    <property type="entry name" value="COREPRESSOR OF PANGOLIN, ISOFORM A-RELATED"/>
    <property type="match status" value="1"/>
</dbReference>
<feature type="compositionally biased region" description="Polar residues" evidence="1">
    <location>
        <begin position="171"/>
        <end position="211"/>
    </location>
</feature>
<dbReference type="Pfam" id="PF10545">
    <property type="entry name" value="MADF_DNA_bdg"/>
    <property type="match status" value="1"/>
</dbReference>
<dbReference type="GO" id="GO:0005667">
    <property type="term" value="C:transcription regulator complex"/>
    <property type="evidence" value="ECO:0007669"/>
    <property type="project" value="TreeGrafter"/>
</dbReference>
<evidence type="ECO:0000256" key="1">
    <source>
        <dbReference type="SAM" id="MobiDB-lite"/>
    </source>
</evidence>
<evidence type="ECO:0000259" key="2">
    <source>
        <dbReference type="PROSITE" id="PS51029"/>
    </source>
</evidence>
<dbReference type="KEGG" id="bdr:105224122"/>
<name>A0A034WN55_BACDO</name>
<evidence type="ECO:0000313" key="3">
    <source>
        <dbReference type="EMBL" id="JAC56094.1"/>
    </source>
</evidence>
<gene>
    <name evidence="3" type="primary">ADF1</name>
</gene>
<dbReference type="GO" id="GO:0005634">
    <property type="term" value="C:nucleus"/>
    <property type="evidence" value="ECO:0007669"/>
    <property type="project" value="TreeGrafter"/>
</dbReference>
<accession>A0A034WN55</accession>
<dbReference type="GO" id="GO:0006357">
    <property type="term" value="P:regulation of transcription by RNA polymerase II"/>
    <property type="evidence" value="ECO:0007669"/>
    <property type="project" value="TreeGrafter"/>
</dbReference>
<organism evidence="3">
    <name type="scientific">Bactrocera dorsalis</name>
    <name type="common">Oriental fruit fly</name>
    <name type="synonym">Dacus dorsalis</name>
    <dbReference type="NCBI Taxonomy" id="27457"/>
    <lineage>
        <taxon>Eukaryota</taxon>
        <taxon>Metazoa</taxon>
        <taxon>Ecdysozoa</taxon>
        <taxon>Arthropoda</taxon>
        <taxon>Hexapoda</taxon>
        <taxon>Insecta</taxon>
        <taxon>Pterygota</taxon>
        <taxon>Neoptera</taxon>
        <taxon>Endopterygota</taxon>
        <taxon>Diptera</taxon>
        <taxon>Brachycera</taxon>
        <taxon>Muscomorpha</taxon>
        <taxon>Tephritoidea</taxon>
        <taxon>Tephritidae</taxon>
        <taxon>Bactrocera</taxon>
        <taxon>Bactrocera</taxon>
    </lineage>
</organism>
<dbReference type="PROSITE" id="PS51029">
    <property type="entry name" value="MADF"/>
    <property type="match status" value="1"/>
</dbReference>
<feature type="domain" description="MADF" evidence="2">
    <location>
        <begin position="9"/>
        <end position="98"/>
    </location>
</feature>
<proteinExistence type="predicted"/>
<feature type="region of interest" description="Disordered" evidence="1">
    <location>
        <begin position="152"/>
        <end position="211"/>
    </location>
</feature>
<dbReference type="InterPro" id="IPR039353">
    <property type="entry name" value="TF_Adf1"/>
</dbReference>
<dbReference type="InterPro" id="IPR006578">
    <property type="entry name" value="MADF-dom"/>
</dbReference>
<sequence>MFTKMDNLKLIGLVKQHEYLFNKYDKDFRNVDKKKTTWQRIAREMGINESICIRRWLNLRDRFAREIRRMTALVNNDMTTTHIWVLYDDMEFLKPHIIPRAIRQIPNFGLKAFEENSSGDQETYIVEQDDTVDCNSVNTDPFQFKAADSLMSEHEMEHEEVEELLPNESHYSTSQSKNQITGRSNELKESQPNSSKFANQQINEKPQHSQSDVEFEIKSALGMFKQVCGEIKTTRHRNPAVQGFGQMIVETISSMSDRKQALAMQKVTEIVMNIKMEEANEL</sequence>
<dbReference type="SMART" id="SM00595">
    <property type="entry name" value="MADF"/>
    <property type="match status" value="1"/>
</dbReference>
<reference evidence="3" key="1">
    <citation type="journal article" date="2014" name="BMC Genomics">
        <title>Characterizing the developmental transcriptome of the oriental fruit fly, Bactrocera dorsalis (Diptera: Tephritidae) through comparative genomic analysis with Drosophila melanogaster utilizing modENCODE datasets.</title>
        <authorList>
            <person name="Geib S.M."/>
            <person name="Calla B."/>
            <person name="Hall B."/>
            <person name="Hou S."/>
            <person name="Manoukis N.C."/>
        </authorList>
    </citation>
    <scope>NUCLEOTIDE SEQUENCE</scope>
    <source>
        <strain evidence="3">Punador</strain>
    </source>
</reference>
<dbReference type="EMBL" id="GAKP01002858">
    <property type="protein sequence ID" value="JAC56094.1"/>
    <property type="molecule type" value="Transcribed_RNA"/>
</dbReference>
<dbReference type="RefSeq" id="XP_011200410.2">
    <property type="nucleotide sequence ID" value="XM_011202108.4"/>
</dbReference>
<dbReference type="AlphaFoldDB" id="A0A034WN55"/>
<dbReference type="OrthoDB" id="5779735at2759"/>